<dbReference type="InterPro" id="IPR027417">
    <property type="entry name" value="P-loop_NTPase"/>
</dbReference>
<dbReference type="InterPro" id="IPR003593">
    <property type="entry name" value="AAA+_ATPase"/>
</dbReference>
<dbReference type="EC" id="3.6.3.-" evidence="4"/>
<dbReference type="PANTHER" id="PTHR43582:SF2">
    <property type="entry name" value="LINEARMYCIN RESISTANCE ATP-BINDING PROTEIN LNRL"/>
    <property type="match status" value="1"/>
</dbReference>
<proteinExistence type="predicted"/>
<evidence type="ECO:0000313" key="4">
    <source>
        <dbReference type="EMBL" id="QDV82393.1"/>
    </source>
</evidence>
<keyword evidence="2 4" id="KW-0067">ATP-binding</keyword>
<evidence type="ECO:0000313" key="5">
    <source>
        <dbReference type="Proteomes" id="UP000318081"/>
    </source>
</evidence>
<dbReference type="PROSITE" id="PS50893">
    <property type="entry name" value="ABC_TRANSPORTER_2"/>
    <property type="match status" value="1"/>
</dbReference>
<reference evidence="4 5" key="1">
    <citation type="submission" date="2019-02" db="EMBL/GenBank/DDBJ databases">
        <title>Deep-cultivation of Planctomycetes and their phenomic and genomic characterization uncovers novel biology.</title>
        <authorList>
            <person name="Wiegand S."/>
            <person name="Jogler M."/>
            <person name="Boedeker C."/>
            <person name="Pinto D."/>
            <person name="Vollmers J."/>
            <person name="Rivas-Marin E."/>
            <person name="Kohn T."/>
            <person name="Peeters S.H."/>
            <person name="Heuer A."/>
            <person name="Rast P."/>
            <person name="Oberbeckmann S."/>
            <person name="Bunk B."/>
            <person name="Jeske O."/>
            <person name="Meyerdierks A."/>
            <person name="Storesund J.E."/>
            <person name="Kallscheuer N."/>
            <person name="Luecker S."/>
            <person name="Lage O.M."/>
            <person name="Pohl T."/>
            <person name="Merkel B.J."/>
            <person name="Hornburger P."/>
            <person name="Mueller R.-W."/>
            <person name="Bruemmer F."/>
            <person name="Labrenz M."/>
            <person name="Spormann A.M."/>
            <person name="Op den Camp H."/>
            <person name="Overmann J."/>
            <person name="Amann R."/>
            <person name="Jetten M.S.M."/>
            <person name="Mascher T."/>
            <person name="Medema M.H."/>
            <person name="Devos D.P."/>
            <person name="Kaster A.-K."/>
            <person name="Ovreas L."/>
            <person name="Rohde M."/>
            <person name="Galperin M.Y."/>
            <person name="Jogler C."/>
        </authorList>
    </citation>
    <scope>NUCLEOTIDE SEQUENCE [LARGE SCALE GENOMIC DNA]</scope>
    <source>
        <strain evidence="4 5">TBK1r</strain>
    </source>
</reference>
<dbReference type="PROSITE" id="PS00211">
    <property type="entry name" value="ABC_TRANSPORTER_1"/>
    <property type="match status" value="1"/>
</dbReference>
<keyword evidence="1" id="KW-0547">Nucleotide-binding</keyword>
<name>A0ABX5XK73_9BACT</name>
<dbReference type="SMART" id="SM00382">
    <property type="entry name" value="AAA"/>
    <property type="match status" value="1"/>
</dbReference>
<evidence type="ECO:0000259" key="3">
    <source>
        <dbReference type="PROSITE" id="PS50893"/>
    </source>
</evidence>
<dbReference type="InterPro" id="IPR017871">
    <property type="entry name" value="ABC_transporter-like_CS"/>
</dbReference>
<organism evidence="4 5">
    <name type="scientific">Stieleria magnilauensis</name>
    <dbReference type="NCBI Taxonomy" id="2527963"/>
    <lineage>
        <taxon>Bacteria</taxon>
        <taxon>Pseudomonadati</taxon>
        <taxon>Planctomycetota</taxon>
        <taxon>Planctomycetia</taxon>
        <taxon>Pirellulales</taxon>
        <taxon>Pirellulaceae</taxon>
        <taxon>Stieleria</taxon>
    </lineage>
</organism>
<dbReference type="GO" id="GO:0016787">
    <property type="term" value="F:hydrolase activity"/>
    <property type="evidence" value="ECO:0007669"/>
    <property type="project" value="UniProtKB-KW"/>
</dbReference>
<dbReference type="InterPro" id="IPR003439">
    <property type="entry name" value="ABC_transporter-like_ATP-bd"/>
</dbReference>
<dbReference type="SUPFAM" id="SSF52540">
    <property type="entry name" value="P-loop containing nucleoside triphosphate hydrolases"/>
    <property type="match status" value="1"/>
</dbReference>
<dbReference type="Pfam" id="PF00005">
    <property type="entry name" value="ABC_tran"/>
    <property type="match status" value="1"/>
</dbReference>
<dbReference type="PANTHER" id="PTHR43582">
    <property type="entry name" value="LINEARMYCIN RESISTANCE ATP-BINDING PROTEIN LNRL"/>
    <property type="match status" value="1"/>
</dbReference>
<dbReference type="RefSeq" id="WP_419581034.1">
    <property type="nucleotide sequence ID" value="NZ_CP036432.1"/>
</dbReference>
<dbReference type="Gene3D" id="3.40.50.300">
    <property type="entry name" value="P-loop containing nucleotide triphosphate hydrolases"/>
    <property type="match status" value="1"/>
</dbReference>
<dbReference type="GO" id="GO:0005524">
    <property type="term" value="F:ATP binding"/>
    <property type="evidence" value="ECO:0007669"/>
    <property type="project" value="UniProtKB-KW"/>
</dbReference>
<gene>
    <name evidence="4" type="primary">yxlF_4</name>
    <name evidence="4" type="ORF">TBK1r_13230</name>
</gene>
<dbReference type="Proteomes" id="UP000318081">
    <property type="component" value="Chromosome"/>
</dbReference>
<keyword evidence="4" id="KW-0378">Hydrolase</keyword>
<feature type="domain" description="ABC transporter" evidence="3">
    <location>
        <begin position="9"/>
        <end position="237"/>
    </location>
</feature>
<dbReference type="EMBL" id="CP036432">
    <property type="protein sequence ID" value="QDV82393.1"/>
    <property type="molecule type" value="Genomic_DNA"/>
</dbReference>
<accession>A0ABX5XK73</accession>
<protein>
    <submittedName>
        <fullName evidence="4">ABC transporter ATP-binding protein YxlF</fullName>
        <ecNumber evidence="4">3.6.3.-</ecNumber>
    </submittedName>
</protein>
<sequence>MIYAESPALEIVNLRKHYRRIEALRGVDFELGRGECLAFLGPNGAGKTTLIRALAGRTRPTEGTIKVFGHPIDSIGARQALGLVPQDLALYGDLTTRENLMAFGKFHGVPRRELKKRIDWALQWTGLTDRARDLVGGFSGGMKRRVNLACGVLHQPKIILLDEPTVGVDPQSRERIFTMLDQLSDEGASILLTTHHLDEAEQRSDRIVILDQGRVIADGTIDELVLSTVGHSRLVRVRVDRPLTAPVTVPGDGGQRRTVHVGEAGRDLIETRIDDVTVNLGPFLKAVRHGGYVVSDMEVQVPSLHHVFLHLTGNELRD</sequence>
<evidence type="ECO:0000256" key="1">
    <source>
        <dbReference type="ARBA" id="ARBA00022741"/>
    </source>
</evidence>
<keyword evidence="5" id="KW-1185">Reference proteome</keyword>
<evidence type="ECO:0000256" key="2">
    <source>
        <dbReference type="ARBA" id="ARBA00022840"/>
    </source>
</evidence>